<gene>
    <name evidence="6" type="ORF">PVAND_014084</name>
</gene>
<comment type="caution">
    <text evidence="6">The sequence shown here is derived from an EMBL/GenBank/DDBJ whole genome shotgun (WGS) entry which is preliminary data.</text>
</comment>
<dbReference type="AlphaFoldDB" id="A0A9J6CRA2"/>
<dbReference type="InterPro" id="IPR000197">
    <property type="entry name" value="Znf_TAZ"/>
</dbReference>
<dbReference type="Gene3D" id="1.20.1020.10">
    <property type="entry name" value="TAZ domain"/>
    <property type="match status" value="1"/>
</dbReference>
<proteinExistence type="predicted"/>
<dbReference type="Proteomes" id="UP001107558">
    <property type="component" value="Chromosome 1"/>
</dbReference>
<keyword evidence="7" id="KW-1185">Reference proteome</keyword>
<evidence type="ECO:0000259" key="5">
    <source>
        <dbReference type="PROSITE" id="PS50134"/>
    </source>
</evidence>
<dbReference type="SMART" id="SM00551">
    <property type="entry name" value="ZnF_TAZ"/>
    <property type="match status" value="1"/>
</dbReference>
<dbReference type="GO" id="GO:0008270">
    <property type="term" value="F:zinc ion binding"/>
    <property type="evidence" value="ECO:0007669"/>
    <property type="project" value="UniProtKB-KW"/>
</dbReference>
<evidence type="ECO:0000256" key="3">
    <source>
        <dbReference type="ARBA" id="ARBA00022833"/>
    </source>
</evidence>
<evidence type="ECO:0000313" key="7">
    <source>
        <dbReference type="Proteomes" id="UP001107558"/>
    </source>
</evidence>
<keyword evidence="2 4" id="KW-0863">Zinc-finger</keyword>
<dbReference type="PROSITE" id="PS50134">
    <property type="entry name" value="ZF_TAZ"/>
    <property type="match status" value="1"/>
</dbReference>
<evidence type="ECO:0000256" key="4">
    <source>
        <dbReference type="PROSITE-ProRule" id="PRU00203"/>
    </source>
</evidence>
<evidence type="ECO:0000256" key="2">
    <source>
        <dbReference type="ARBA" id="ARBA00022771"/>
    </source>
</evidence>
<protein>
    <recommendedName>
        <fullName evidence="5">TAZ-type domain-containing protein</fullName>
    </recommendedName>
</protein>
<feature type="zinc finger region" description="TAZ-type" evidence="4">
    <location>
        <begin position="1"/>
        <end position="94"/>
    </location>
</feature>
<dbReference type="SUPFAM" id="SSF57933">
    <property type="entry name" value="TAZ domain"/>
    <property type="match status" value="1"/>
</dbReference>
<dbReference type="OrthoDB" id="899at2759"/>
<dbReference type="InterPro" id="IPR035898">
    <property type="entry name" value="TAZ_dom_sf"/>
</dbReference>
<dbReference type="Pfam" id="PF02135">
    <property type="entry name" value="zf-TAZ"/>
    <property type="match status" value="1"/>
</dbReference>
<evidence type="ECO:0000256" key="1">
    <source>
        <dbReference type="ARBA" id="ARBA00022723"/>
    </source>
</evidence>
<organism evidence="6 7">
    <name type="scientific">Polypedilum vanderplanki</name>
    <name type="common">Sleeping chironomid midge</name>
    <dbReference type="NCBI Taxonomy" id="319348"/>
    <lineage>
        <taxon>Eukaryota</taxon>
        <taxon>Metazoa</taxon>
        <taxon>Ecdysozoa</taxon>
        <taxon>Arthropoda</taxon>
        <taxon>Hexapoda</taxon>
        <taxon>Insecta</taxon>
        <taxon>Pterygota</taxon>
        <taxon>Neoptera</taxon>
        <taxon>Endopterygota</taxon>
        <taxon>Diptera</taxon>
        <taxon>Nematocera</taxon>
        <taxon>Chironomoidea</taxon>
        <taxon>Chironomidae</taxon>
        <taxon>Chironominae</taxon>
        <taxon>Polypedilum</taxon>
        <taxon>Polypedilum</taxon>
    </lineage>
</organism>
<dbReference type="EMBL" id="JADBJN010000001">
    <property type="protein sequence ID" value="KAG5684874.1"/>
    <property type="molecule type" value="Genomic_DNA"/>
</dbReference>
<sequence length="125" mass="14807">MKILKKINKNKTFDPKRLLEIEKCEMVLKKHYSHSTNYCDNIQCLKIKLLDDHFNECESKFTTCYICKQFLSLISIHSRTCINSKCTVPNCIDFKRICVRSIKLISEKLIKISTKRCTLRIKNEE</sequence>
<evidence type="ECO:0000313" key="6">
    <source>
        <dbReference type="EMBL" id="KAG5684874.1"/>
    </source>
</evidence>
<feature type="domain" description="TAZ-type" evidence="5">
    <location>
        <begin position="1"/>
        <end position="94"/>
    </location>
</feature>
<accession>A0A9J6CRA2</accession>
<keyword evidence="1 4" id="KW-0479">Metal-binding</keyword>
<reference evidence="6" key="1">
    <citation type="submission" date="2021-03" db="EMBL/GenBank/DDBJ databases">
        <title>Chromosome level genome of the anhydrobiotic midge Polypedilum vanderplanki.</title>
        <authorList>
            <person name="Yoshida Y."/>
            <person name="Kikawada T."/>
            <person name="Gusev O."/>
        </authorList>
    </citation>
    <scope>NUCLEOTIDE SEQUENCE</scope>
    <source>
        <strain evidence="6">NIAS01</strain>
        <tissue evidence="6">Whole body or cell culture</tissue>
    </source>
</reference>
<name>A0A9J6CRA2_POLVA</name>
<keyword evidence="3 4" id="KW-0862">Zinc</keyword>